<dbReference type="InterPro" id="IPR042099">
    <property type="entry name" value="ANL_N_sf"/>
</dbReference>
<dbReference type="PROSITE" id="PS00455">
    <property type="entry name" value="AMP_BINDING"/>
    <property type="match status" value="1"/>
</dbReference>
<dbReference type="PANTHER" id="PTHR45527">
    <property type="entry name" value="NONRIBOSOMAL PEPTIDE SYNTHETASE"/>
    <property type="match status" value="1"/>
</dbReference>
<dbReference type="GO" id="GO:0005737">
    <property type="term" value="C:cytoplasm"/>
    <property type="evidence" value="ECO:0007669"/>
    <property type="project" value="TreeGrafter"/>
</dbReference>
<accession>A0A1Y6DA06</accession>
<dbReference type="SUPFAM" id="SSF56801">
    <property type="entry name" value="Acetyl-CoA synthetase-like"/>
    <property type="match status" value="1"/>
</dbReference>
<evidence type="ECO:0000313" key="3">
    <source>
        <dbReference type="EMBL" id="SMF97192.1"/>
    </source>
</evidence>
<dbReference type="Proteomes" id="UP000192923">
    <property type="component" value="Unassembled WGS sequence"/>
</dbReference>
<dbReference type="InterPro" id="IPR045851">
    <property type="entry name" value="AMP-bd_C_sf"/>
</dbReference>
<dbReference type="Pfam" id="PF00501">
    <property type="entry name" value="AMP-binding"/>
    <property type="match status" value="1"/>
</dbReference>
<name>A0A1Y6DA06_9GAMM</name>
<dbReference type="GO" id="GO:0031177">
    <property type="term" value="F:phosphopantetheine binding"/>
    <property type="evidence" value="ECO:0007669"/>
    <property type="project" value="TreeGrafter"/>
</dbReference>
<dbReference type="AlphaFoldDB" id="A0A1Y6DA06"/>
<evidence type="ECO:0000259" key="1">
    <source>
        <dbReference type="Pfam" id="PF00501"/>
    </source>
</evidence>
<dbReference type="GO" id="GO:0044550">
    <property type="term" value="P:secondary metabolite biosynthetic process"/>
    <property type="evidence" value="ECO:0007669"/>
    <property type="project" value="TreeGrafter"/>
</dbReference>
<dbReference type="Gene3D" id="3.30.300.30">
    <property type="match status" value="1"/>
</dbReference>
<gene>
    <name evidence="3" type="ORF">SAMN02949497_4611</name>
</gene>
<dbReference type="EMBL" id="FXAM01000001">
    <property type="protein sequence ID" value="SMF97192.1"/>
    <property type="molecule type" value="Genomic_DNA"/>
</dbReference>
<dbReference type="Gene3D" id="3.40.50.12780">
    <property type="entry name" value="N-terminal domain of ligase-like"/>
    <property type="match status" value="1"/>
</dbReference>
<dbReference type="InterPro" id="IPR025110">
    <property type="entry name" value="AMP-bd_C"/>
</dbReference>
<dbReference type="PANTHER" id="PTHR45527:SF1">
    <property type="entry name" value="FATTY ACID SYNTHASE"/>
    <property type="match status" value="1"/>
</dbReference>
<reference evidence="3 4" key="1">
    <citation type="submission" date="2016-12" db="EMBL/GenBank/DDBJ databases">
        <authorList>
            <person name="Song W.-J."/>
            <person name="Kurnit D.M."/>
        </authorList>
    </citation>
    <scope>NUCLEOTIDE SEQUENCE [LARGE SCALE GENOMIC DNA]</scope>
    <source>
        <strain evidence="3 4">175</strain>
    </source>
</reference>
<dbReference type="STRING" id="1760988.SAMN02949497_4611"/>
<feature type="domain" description="AMP-binding enzyme C-terminal" evidence="2">
    <location>
        <begin position="417"/>
        <end position="487"/>
    </location>
</feature>
<dbReference type="Pfam" id="PF13193">
    <property type="entry name" value="AMP-binding_C"/>
    <property type="match status" value="1"/>
</dbReference>
<sequence length="501" mass="54805">MQRLALDYFLSTKDRHPDRTALVDVQGSITYAGLWRQAVALGWRIKQAVPGPRRPVVVAIDKSSAAVAAILAVQLAGHIYVPFDVTSPAARRAAVWRLLDDPPVVEWDGADFQVAGRTVALDHDPAQATALLADLAPLTGLDPLYIIFTSGTTGEPKGVTIANAAVIDYIDWVVATYQIHADEIIGSQAPLYFDNSVLDLYASFATGATLHLIPKRTFRFLSDLVAYLEARRISLIFFVPSLLANIAAFDLFSGRKLESLRKVLFAGEAMPLNTLKYLREKLPHALLSNLYGPTEITVDAIFHIFGDELAGLDAVPLGLPCANSKIIFLDDVGRVVAEPDTVAEICVGGIGVALGYWNNPEQTQAAFIQHPGNPHYREILYKTGDYGYRSGRDGLIYFVGRRDQQIKYLGHRIELGEIETALGRIEGIQQCCALYDRAGQRILAFYTAASGQPLPDLRQQLAACLPAYMIPQTCQYLDHFPVTPNGKIDRETLLAGCSSPA</sequence>
<dbReference type="RefSeq" id="WP_176225349.1">
    <property type="nucleotide sequence ID" value="NZ_FXAM01000001.1"/>
</dbReference>
<evidence type="ECO:0000313" key="4">
    <source>
        <dbReference type="Proteomes" id="UP000192923"/>
    </source>
</evidence>
<dbReference type="InterPro" id="IPR000873">
    <property type="entry name" value="AMP-dep_synth/lig_dom"/>
</dbReference>
<keyword evidence="4" id="KW-1185">Reference proteome</keyword>
<dbReference type="GO" id="GO:0043041">
    <property type="term" value="P:amino acid activation for nonribosomal peptide biosynthetic process"/>
    <property type="evidence" value="ECO:0007669"/>
    <property type="project" value="TreeGrafter"/>
</dbReference>
<feature type="domain" description="AMP-dependent synthetase/ligase" evidence="1">
    <location>
        <begin position="14"/>
        <end position="357"/>
    </location>
</feature>
<dbReference type="CDD" id="cd05930">
    <property type="entry name" value="A_NRPS"/>
    <property type="match status" value="1"/>
</dbReference>
<protein>
    <submittedName>
        <fullName evidence="3">Amino acid adenylation domain-containing protein</fullName>
    </submittedName>
</protein>
<dbReference type="InterPro" id="IPR020845">
    <property type="entry name" value="AMP-binding_CS"/>
</dbReference>
<proteinExistence type="predicted"/>
<evidence type="ECO:0000259" key="2">
    <source>
        <dbReference type="Pfam" id="PF13193"/>
    </source>
</evidence>
<organism evidence="3 4">
    <name type="scientific">Methylomagnum ishizawai</name>
    <dbReference type="NCBI Taxonomy" id="1760988"/>
    <lineage>
        <taxon>Bacteria</taxon>
        <taxon>Pseudomonadati</taxon>
        <taxon>Pseudomonadota</taxon>
        <taxon>Gammaproteobacteria</taxon>
        <taxon>Methylococcales</taxon>
        <taxon>Methylococcaceae</taxon>
        <taxon>Methylomagnum</taxon>
    </lineage>
</organism>